<feature type="transmembrane region" description="Helical" evidence="8">
    <location>
        <begin position="124"/>
        <end position="143"/>
    </location>
</feature>
<keyword evidence="3" id="KW-0808">Transferase</keyword>
<keyword evidence="6 8" id="KW-0472">Membrane</keyword>
<keyword evidence="5 8" id="KW-1133">Transmembrane helix</keyword>
<dbReference type="GO" id="GO:0016758">
    <property type="term" value="F:hexosyltransferase activity"/>
    <property type="evidence" value="ECO:0007669"/>
    <property type="project" value="InterPro"/>
</dbReference>
<dbReference type="InterPro" id="IPR018584">
    <property type="entry name" value="GT87"/>
</dbReference>
<feature type="transmembrane region" description="Helical" evidence="8">
    <location>
        <begin position="338"/>
        <end position="357"/>
    </location>
</feature>
<evidence type="ECO:0000256" key="7">
    <source>
        <dbReference type="ARBA" id="ARBA00024033"/>
    </source>
</evidence>
<dbReference type="RefSeq" id="WP_353648460.1">
    <property type="nucleotide sequence ID" value="NZ_CP159218.1"/>
</dbReference>
<evidence type="ECO:0000256" key="1">
    <source>
        <dbReference type="ARBA" id="ARBA00004651"/>
    </source>
</evidence>
<dbReference type="AlphaFoldDB" id="A0AAU8DMF2"/>
<sequence>MSATRSRWSWLESPVIPVLVLLVSLCLHPLVMAQGVDGFRMIDLRVYVAGPLHLGDGMLYSFLTPKEDLPFTYPPFAAMVFWPLAQLPFAAAAVIWQVLSVILVACSLYLTLRLLGKTGPGGHWAAPLVRGVVLFGTAVALWVEPVRTTFNYGQINLLLMTVLLLGAVATKDWVAGVTVGLTAGIKLIPAVTGLFYLLSRRFSAVAAAVATFVATGLLALLVVPDLTGRYFTELIFEPERTGVVAAVRNQSLRGAIDRLAGEDSTVLWAVAVVGVIVLGILAAVGSLRAGDRLAAFLAVQFIGLEISPISWNHHWVWVLPLVLWCWCGPRRAERAVQWLAGSWAVVTLAFLMPLLAAQEARTWGAGEPLALWVRLLGAVYPVLGIATLVVLLTVGRRAVAAATQVPATA</sequence>
<feature type="transmembrane region" description="Helical" evidence="8">
    <location>
        <begin position="89"/>
        <end position="112"/>
    </location>
</feature>
<evidence type="ECO:0000256" key="4">
    <source>
        <dbReference type="ARBA" id="ARBA00022692"/>
    </source>
</evidence>
<reference evidence="9" key="1">
    <citation type="submission" date="2024-05" db="EMBL/GenBank/DDBJ databases">
        <authorList>
            <person name="Cai S.Y."/>
            <person name="Jin L.M."/>
            <person name="Li H.R."/>
        </authorList>
    </citation>
    <scope>NUCLEOTIDE SEQUENCE</scope>
    <source>
        <strain evidence="9">A5-74</strain>
    </source>
</reference>
<feature type="transmembrane region" description="Helical" evidence="8">
    <location>
        <begin position="266"/>
        <end position="289"/>
    </location>
</feature>
<feature type="transmembrane region" description="Helical" evidence="8">
    <location>
        <begin position="204"/>
        <end position="223"/>
    </location>
</feature>
<comment type="similarity">
    <text evidence="7">Belongs to the glycosyltransferase 87 family.</text>
</comment>
<evidence type="ECO:0000256" key="2">
    <source>
        <dbReference type="ARBA" id="ARBA00022475"/>
    </source>
</evidence>
<accession>A0AAU8DMF2</accession>
<organism evidence="9">
    <name type="scientific">Nakamurella sp. A5-74</name>
    <dbReference type="NCBI Taxonomy" id="3158264"/>
    <lineage>
        <taxon>Bacteria</taxon>
        <taxon>Bacillati</taxon>
        <taxon>Actinomycetota</taxon>
        <taxon>Actinomycetes</taxon>
        <taxon>Nakamurellales</taxon>
        <taxon>Nakamurellaceae</taxon>
        <taxon>Nakamurella</taxon>
    </lineage>
</organism>
<evidence type="ECO:0000313" key="9">
    <source>
        <dbReference type="EMBL" id="XCG62845.1"/>
    </source>
</evidence>
<dbReference type="EMBL" id="CP159218">
    <property type="protein sequence ID" value="XCG62845.1"/>
    <property type="molecule type" value="Genomic_DNA"/>
</dbReference>
<evidence type="ECO:0000256" key="3">
    <source>
        <dbReference type="ARBA" id="ARBA00022679"/>
    </source>
</evidence>
<evidence type="ECO:0000256" key="5">
    <source>
        <dbReference type="ARBA" id="ARBA00022989"/>
    </source>
</evidence>
<comment type="subcellular location">
    <subcellularLocation>
        <location evidence="1">Cell membrane</location>
        <topology evidence="1">Multi-pass membrane protein</topology>
    </subcellularLocation>
</comment>
<evidence type="ECO:0000256" key="8">
    <source>
        <dbReference type="SAM" id="Phobius"/>
    </source>
</evidence>
<keyword evidence="2" id="KW-1003">Cell membrane</keyword>
<feature type="transmembrane region" description="Helical" evidence="8">
    <location>
        <begin position="175"/>
        <end position="198"/>
    </location>
</feature>
<keyword evidence="4 8" id="KW-0812">Transmembrane</keyword>
<proteinExistence type="inferred from homology"/>
<feature type="transmembrane region" description="Helical" evidence="8">
    <location>
        <begin position="369"/>
        <end position="394"/>
    </location>
</feature>
<feature type="transmembrane region" description="Helical" evidence="8">
    <location>
        <begin position="149"/>
        <end position="168"/>
    </location>
</feature>
<name>A0AAU8DMF2_9ACTN</name>
<dbReference type="GO" id="GO:0005886">
    <property type="term" value="C:plasma membrane"/>
    <property type="evidence" value="ECO:0007669"/>
    <property type="project" value="UniProtKB-SubCell"/>
</dbReference>
<dbReference type="Pfam" id="PF09594">
    <property type="entry name" value="GT87"/>
    <property type="match status" value="1"/>
</dbReference>
<protein>
    <submittedName>
        <fullName evidence="9">Glycosyltransferase 87 family protein</fullName>
    </submittedName>
</protein>
<evidence type="ECO:0000256" key="6">
    <source>
        <dbReference type="ARBA" id="ARBA00023136"/>
    </source>
</evidence>
<gene>
    <name evidence="9" type="ORF">ABLG96_16715</name>
</gene>